<dbReference type="Proteomes" id="UP001345963">
    <property type="component" value="Unassembled WGS sequence"/>
</dbReference>
<reference evidence="2 3" key="1">
    <citation type="submission" date="2021-07" db="EMBL/GenBank/DDBJ databases">
        <authorList>
            <person name="Palmer J.M."/>
        </authorList>
    </citation>
    <scope>NUCLEOTIDE SEQUENCE [LARGE SCALE GENOMIC DNA]</scope>
    <source>
        <strain evidence="2 3">AT_MEX2019</strain>
        <tissue evidence="2">Muscle</tissue>
    </source>
</reference>
<gene>
    <name evidence="2" type="ORF">ATANTOWER_026205</name>
</gene>
<dbReference type="EMBL" id="JAHUTI010025844">
    <property type="protein sequence ID" value="MED6240703.1"/>
    <property type="molecule type" value="Genomic_DNA"/>
</dbReference>
<proteinExistence type="predicted"/>
<comment type="caution">
    <text evidence="2">The sequence shown here is derived from an EMBL/GenBank/DDBJ whole genome shotgun (WGS) entry which is preliminary data.</text>
</comment>
<evidence type="ECO:0000313" key="3">
    <source>
        <dbReference type="Proteomes" id="UP001345963"/>
    </source>
</evidence>
<name>A0ABU7AT31_9TELE</name>
<evidence type="ECO:0000313" key="2">
    <source>
        <dbReference type="EMBL" id="MED6240703.1"/>
    </source>
</evidence>
<sequence length="164" mass="18646">MLNDTLQTAGASRCELLEVEEKFEAVELRAGRFKVDESSQNTSPSLEDWWVEINPVSQVETSEGEPHLQHPERTFHLELENIAALQRFPSQAHGFPHTSTQSRTGMSRQNRFTGAVSHPTVIDRHEQHLAVDSLEVNSSRFRGEQPSHLSRSTHLYDPSLPPRR</sequence>
<accession>A0ABU7AT31</accession>
<keyword evidence="3" id="KW-1185">Reference proteome</keyword>
<protein>
    <submittedName>
        <fullName evidence="2">Uncharacterized protein</fullName>
    </submittedName>
</protein>
<feature type="region of interest" description="Disordered" evidence="1">
    <location>
        <begin position="136"/>
        <end position="164"/>
    </location>
</feature>
<evidence type="ECO:0000256" key="1">
    <source>
        <dbReference type="SAM" id="MobiDB-lite"/>
    </source>
</evidence>
<organism evidence="2 3">
    <name type="scientific">Ataeniobius toweri</name>
    <dbReference type="NCBI Taxonomy" id="208326"/>
    <lineage>
        <taxon>Eukaryota</taxon>
        <taxon>Metazoa</taxon>
        <taxon>Chordata</taxon>
        <taxon>Craniata</taxon>
        <taxon>Vertebrata</taxon>
        <taxon>Euteleostomi</taxon>
        <taxon>Actinopterygii</taxon>
        <taxon>Neopterygii</taxon>
        <taxon>Teleostei</taxon>
        <taxon>Neoteleostei</taxon>
        <taxon>Acanthomorphata</taxon>
        <taxon>Ovalentaria</taxon>
        <taxon>Atherinomorphae</taxon>
        <taxon>Cyprinodontiformes</taxon>
        <taxon>Goodeidae</taxon>
        <taxon>Ataeniobius</taxon>
    </lineage>
</organism>